<name>A0A0E9U0U8_ANGAN</name>
<reference evidence="1" key="1">
    <citation type="submission" date="2014-11" db="EMBL/GenBank/DDBJ databases">
        <authorList>
            <person name="Amaro Gonzalez C."/>
        </authorList>
    </citation>
    <scope>NUCLEOTIDE SEQUENCE</scope>
</reference>
<evidence type="ECO:0000313" key="1">
    <source>
        <dbReference type="EMBL" id="JAH59534.1"/>
    </source>
</evidence>
<organism evidence="1">
    <name type="scientific">Anguilla anguilla</name>
    <name type="common">European freshwater eel</name>
    <name type="synonym">Muraena anguilla</name>
    <dbReference type="NCBI Taxonomy" id="7936"/>
    <lineage>
        <taxon>Eukaryota</taxon>
        <taxon>Metazoa</taxon>
        <taxon>Chordata</taxon>
        <taxon>Craniata</taxon>
        <taxon>Vertebrata</taxon>
        <taxon>Euteleostomi</taxon>
        <taxon>Actinopterygii</taxon>
        <taxon>Neopterygii</taxon>
        <taxon>Teleostei</taxon>
        <taxon>Anguilliformes</taxon>
        <taxon>Anguillidae</taxon>
        <taxon>Anguilla</taxon>
    </lineage>
</organism>
<dbReference type="AlphaFoldDB" id="A0A0E9U0U8"/>
<protein>
    <submittedName>
        <fullName evidence="1">Uncharacterized protein</fullName>
    </submittedName>
</protein>
<dbReference type="EMBL" id="GBXM01049043">
    <property type="protein sequence ID" value="JAH59534.1"/>
    <property type="molecule type" value="Transcribed_RNA"/>
</dbReference>
<proteinExistence type="predicted"/>
<accession>A0A0E9U0U8</accession>
<sequence>MFVYCCIHQIHFIEVLHPYIGYILPDQPQNRSLFKSRIMNFKIITRSALPHGLTKKLYGNLLQL</sequence>
<reference evidence="1" key="2">
    <citation type="journal article" date="2015" name="Fish Shellfish Immunol.">
        <title>Early steps in the European eel (Anguilla anguilla)-Vibrio vulnificus interaction in the gills: Role of the RtxA13 toxin.</title>
        <authorList>
            <person name="Callol A."/>
            <person name="Pajuelo D."/>
            <person name="Ebbesson L."/>
            <person name="Teles M."/>
            <person name="MacKenzie S."/>
            <person name="Amaro C."/>
        </authorList>
    </citation>
    <scope>NUCLEOTIDE SEQUENCE</scope>
</reference>